<dbReference type="InterPro" id="IPR016040">
    <property type="entry name" value="NAD(P)-bd_dom"/>
</dbReference>
<name>A0ABT0XX11_9ACTN</name>
<comment type="caution">
    <text evidence="2">The sequence shown here is derived from an EMBL/GenBank/DDBJ whole genome shotgun (WGS) entry which is preliminary data.</text>
</comment>
<dbReference type="EMBL" id="JAMQOL010000015">
    <property type="protein sequence ID" value="MCM4078328.1"/>
    <property type="molecule type" value="Genomic_DNA"/>
</dbReference>
<dbReference type="Gene3D" id="3.90.25.10">
    <property type="entry name" value="UDP-galactose 4-epimerase, domain 1"/>
    <property type="match status" value="1"/>
</dbReference>
<organism evidence="2 3">
    <name type="scientific">Paractinoplanes hotanensis</name>
    <dbReference type="NCBI Taxonomy" id="2906497"/>
    <lineage>
        <taxon>Bacteria</taxon>
        <taxon>Bacillati</taxon>
        <taxon>Actinomycetota</taxon>
        <taxon>Actinomycetes</taxon>
        <taxon>Micromonosporales</taxon>
        <taxon>Micromonosporaceae</taxon>
        <taxon>Paractinoplanes</taxon>
    </lineage>
</organism>
<dbReference type="PANTHER" id="PTHR43162">
    <property type="match status" value="1"/>
</dbReference>
<keyword evidence="3" id="KW-1185">Reference proteome</keyword>
<dbReference type="PANTHER" id="PTHR43162:SF1">
    <property type="entry name" value="PRESTALK A DIFFERENTIATION PROTEIN A"/>
    <property type="match status" value="1"/>
</dbReference>
<dbReference type="InterPro" id="IPR036291">
    <property type="entry name" value="NAD(P)-bd_dom_sf"/>
</dbReference>
<dbReference type="Gene3D" id="3.40.50.720">
    <property type="entry name" value="NAD(P)-binding Rossmann-like Domain"/>
    <property type="match status" value="1"/>
</dbReference>
<proteinExistence type="predicted"/>
<evidence type="ECO:0000313" key="3">
    <source>
        <dbReference type="Proteomes" id="UP001523216"/>
    </source>
</evidence>
<dbReference type="InterPro" id="IPR051604">
    <property type="entry name" value="Ergot_Alk_Oxidoreductase"/>
</dbReference>
<evidence type="ECO:0000259" key="1">
    <source>
        <dbReference type="Pfam" id="PF13460"/>
    </source>
</evidence>
<protein>
    <submittedName>
        <fullName evidence="2">NmrA family NAD(P)-binding protein</fullName>
    </submittedName>
</protein>
<feature type="domain" description="NAD(P)-binding" evidence="1">
    <location>
        <begin position="7"/>
        <end position="165"/>
    </location>
</feature>
<reference evidence="2 3" key="1">
    <citation type="submission" date="2022-06" db="EMBL/GenBank/DDBJ databases">
        <title>Actinoplanes abujensis sp. nov., isolated from Nigerian arid soil.</title>
        <authorList>
            <person name="Ding P."/>
        </authorList>
    </citation>
    <scope>NUCLEOTIDE SEQUENCE [LARGE SCALE GENOMIC DNA]</scope>
    <source>
        <strain evidence="3">TRM88002</strain>
    </source>
</reference>
<gene>
    <name evidence="2" type="ORF">LXN57_12205</name>
</gene>
<sequence>MSALVIGSTGKTGRRILSRLTDLGHPVRGVSRRTDIVFDWERPETWSAALEGIDAAYVCYYSDLAVPGAPGVIEAFAEKAASAGVERLVLLSGRGEHQAENCEDIIRESGLGWTIVRAGWFAQNFDEGDLRQDVVDGTIALSAGETPEPFVDAEDIADVAAAAMVDERHAGRVYDVTGPRLLTFHDAAAMLTEASGRPVRYMPLTDAQFRAALAEHPYGEFLADLCAEVFDGRNAHLGTGVQDAIGREPRSFADYCAAAEAAGAWR</sequence>
<accession>A0ABT0XX11</accession>
<dbReference type="SUPFAM" id="SSF51735">
    <property type="entry name" value="NAD(P)-binding Rossmann-fold domains"/>
    <property type="match status" value="1"/>
</dbReference>
<dbReference type="Pfam" id="PF13460">
    <property type="entry name" value="NAD_binding_10"/>
    <property type="match status" value="1"/>
</dbReference>
<evidence type="ECO:0000313" key="2">
    <source>
        <dbReference type="EMBL" id="MCM4078328.1"/>
    </source>
</evidence>
<dbReference type="Proteomes" id="UP001523216">
    <property type="component" value="Unassembled WGS sequence"/>
</dbReference>
<dbReference type="RefSeq" id="WP_251798167.1">
    <property type="nucleotide sequence ID" value="NZ_JAMQOL010000015.1"/>
</dbReference>